<dbReference type="InterPro" id="IPR027417">
    <property type="entry name" value="P-loop_NTPase"/>
</dbReference>
<sequence length="215" mass="24278">MAKSLEGVLVKRAHKKTKYTQEQIQHVAKCADPDSGPLFFMDNFFMIQHPTRGSIGYHPWDYQTRLIGTYHNYRFSISMMPRQTGKSTSAAGYLLWYAMFIPDSTILVAAHKYAGAQEIMQRVRYGYESCPDHIRAGVIGYNKNSLEFDNGSRIVAQTTTENTGRGMSISLLYCDEFAFVRPNIAKEFWTSISPTLTTGGKAIITSTPNSDEDQF</sequence>
<name>A0A383F4M3_9ZZZZ</name>
<feature type="non-terminal residue" evidence="1">
    <location>
        <position position="215"/>
    </location>
</feature>
<reference evidence="1" key="1">
    <citation type="submission" date="2018-05" db="EMBL/GenBank/DDBJ databases">
        <authorList>
            <person name="Lanie J.A."/>
            <person name="Ng W.-L."/>
            <person name="Kazmierczak K.M."/>
            <person name="Andrzejewski T.M."/>
            <person name="Davidsen T.M."/>
            <person name="Wayne K.J."/>
            <person name="Tettelin H."/>
            <person name="Glass J.I."/>
            <person name="Rusch D."/>
            <person name="Podicherti R."/>
            <person name="Tsui H.-C.T."/>
            <person name="Winkler M.E."/>
        </authorList>
    </citation>
    <scope>NUCLEOTIDE SEQUENCE</scope>
</reference>
<evidence type="ECO:0000313" key="1">
    <source>
        <dbReference type="EMBL" id="SVE63623.1"/>
    </source>
</evidence>
<organism evidence="1">
    <name type="scientific">marine metagenome</name>
    <dbReference type="NCBI Taxonomy" id="408172"/>
    <lineage>
        <taxon>unclassified sequences</taxon>
        <taxon>metagenomes</taxon>
        <taxon>ecological metagenomes</taxon>
    </lineage>
</organism>
<proteinExistence type="predicted"/>
<dbReference type="EMBL" id="UINC01231191">
    <property type="protein sequence ID" value="SVE63623.1"/>
    <property type="molecule type" value="Genomic_DNA"/>
</dbReference>
<dbReference type="Pfam" id="PF03237">
    <property type="entry name" value="Terminase_6N"/>
    <property type="match status" value="1"/>
</dbReference>
<accession>A0A383F4M3</accession>
<protein>
    <submittedName>
        <fullName evidence="1">Uncharacterized protein</fullName>
    </submittedName>
</protein>
<dbReference type="AlphaFoldDB" id="A0A383F4M3"/>
<gene>
    <name evidence="1" type="ORF">METZ01_LOCUS516477</name>
</gene>
<dbReference type="Gene3D" id="3.40.50.300">
    <property type="entry name" value="P-loop containing nucleotide triphosphate hydrolases"/>
    <property type="match status" value="1"/>
</dbReference>